<reference evidence="2" key="1">
    <citation type="submission" date="2016-02" db="EMBL/GenBank/DDBJ databases">
        <title>Draft genome sequence of Microdochium bolleyi, a fungal endophyte of beachgrass.</title>
        <authorList>
            <consortium name="DOE Joint Genome Institute"/>
            <person name="David A.S."/>
            <person name="May G."/>
            <person name="Haridas S."/>
            <person name="Lim J."/>
            <person name="Wang M."/>
            <person name="Labutti K."/>
            <person name="Lipzen A."/>
            <person name="Barry K."/>
            <person name="Grigoriev I.V."/>
        </authorList>
    </citation>
    <scope>NUCLEOTIDE SEQUENCE [LARGE SCALE GENOMIC DNA]</scope>
    <source>
        <strain evidence="2">J235TASD1</strain>
    </source>
</reference>
<dbReference type="AlphaFoldDB" id="A0A136J7A9"/>
<accession>A0A136J7A9</accession>
<gene>
    <name evidence="1" type="ORF">Micbo1qcDRAFT_174151</name>
</gene>
<organism evidence="1 2">
    <name type="scientific">Microdochium bolleyi</name>
    <dbReference type="NCBI Taxonomy" id="196109"/>
    <lineage>
        <taxon>Eukaryota</taxon>
        <taxon>Fungi</taxon>
        <taxon>Dikarya</taxon>
        <taxon>Ascomycota</taxon>
        <taxon>Pezizomycotina</taxon>
        <taxon>Sordariomycetes</taxon>
        <taxon>Xylariomycetidae</taxon>
        <taxon>Xylariales</taxon>
        <taxon>Microdochiaceae</taxon>
        <taxon>Microdochium</taxon>
    </lineage>
</organism>
<dbReference type="EMBL" id="KQ964248">
    <property type="protein sequence ID" value="KXJ93040.1"/>
    <property type="molecule type" value="Genomic_DNA"/>
</dbReference>
<evidence type="ECO:0000313" key="2">
    <source>
        <dbReference type="Proteomes" id="UP000070501"/>
    </source>
</evidence>
<protein>
    <submittedName>
        <fullName evidence="1">Uncharacterized protein</fullName>
    </submittedName>
</protein>
<proteinExistence type="predicted"/>
<keyword evidence="2" id="KW-1185">Reference proteome</keyword>
<dbReference type="Proteomes" id="UP000070501">
    <property type="component" value="Unassembled WGS sequence"/>
</dbReference>
<sequence>MAVPRSTDKYLPTSRSFCGGQRSLRCDGVQGWLVRPIALAWKAQWKRFLVLTPRRLGDARPARYEHQPPEHRHPSLGRAVALGFSHENTNTGPSYGECTKKHGLDARPAALGRRRKGAAPDCSTRGTHTLVPLGKYGPWQHWLPRGAQVCNPGGALEQAAPGRGSPAGPNGEPTILATSEALAADHALHACLCSPAA</sequence>
<evidence type="ECO:0000313" key="1">
    <source>
        <dbReference type="EMBL" id="KXJ93040.1"/>
    </source>
</evidence>
<dbReference type="InParanoid" id="A0A136J7A9"/>
<name>A0A136J7A9_9PEZI</name>